<evidence type="ECO:0000256" key="6">
    <source>
        <dbReference type="ARBA" id="ARBA00022622"/>
    </source>
</evidence>
<dbReference type="EMBL" id="JAZHXJ010000880">
    <property type="protein sequence ID" value="KAL1849331.1"/>
    <property type="molecule type" value="Genomic_DNA"/>
</dbReference>
<evidence type="ECO:0000256" key="2">
    <source>
        <dbReference type="ARBA" id="ARBA00004589"/>
    </source>
</evidence>
<feature type="transmembrane region" description="Helical" evidence="14">
    <location>
        <begin position="340"/>
        <end position="359"/>
    </location>
</feature>
<feature type="domain" description="Rhodopsin" evidence="16">
    <location>
        <begin position="148"/>
        <end position="403"/>
    </location>
</feature>
<sequence>MCASTQTVSLLRTGIMVMISWIRVGVVAAALCLPVVGLAAAESDLRNTSLAFHAMLPNCSHACLEQFADSLSCSRQLDDASCFCENVFDDRIDLCLERHCHVRDSLGTVARNITSQICGGPRSRRVRGLLSTTSLVLGPIAIVCVIVRFLWRSPRKLSWVERTDDWVMMVDAAVVIFFTVIGVMLQEKGFGRDFYTLSFEVMVDFEKLLYIHELTYNVVVTLSRISILCFYLLVFPAVVLPRLHKAIQATIVVTAALGVVNLLVLAFQCHPVSYLWSWISVKDDAGGDGAGRAPAARCINLNVFGWCAGGIGVLLDLWIAVLPLRQTIRMRLPLKKKMGVFAMFTMGGAAIVASLPRLASTVHFFETKNPTWHIYYSAFWATFEAYATVICACLPKIYALVSRLYRQRFGQDPELAMGSGSREQTTVVALADMPHSSVPSAGKRGAKKACNAGGIITHITRVPTALTSQRRSHL</sequence>
<keyword evidence="6" id="KW-0325">Glycoprotein</keyword>
<feature type="transmembrane region" description="Helical" evidence="14">
    <location>
        <begin position="379"/>
        <end position="401"/>
    </location>
</feature>
<dbReference type="Pfam" id="PF20684">
    <property type="entry name" value="Fung_rhodopsin"/>
    <property type="match status" value="1"/>
</dbReference>
<feature type="transmembrane region" description="Helical" evidence="14">
    <location>
        <begin position="21"/>
        <end position="41"/>
    </location>
</feature>
<keyword evidence="9 14" id="KW-1133">Transmembrane helix</keyword>
<comment type="similarity">
    <text evidence="13">Belongs to the SAT4 family.</text>
</comment>
<accession>A0ABR3VZG1</accession>
<comment type="similarity">
    <text evidence="4">Belongs to the RBT5 family.</text>
</comment>
<evidence type="ECO:0000256" key="7">
    <source>
        <dbReference type="ARBA" id="ARBA00022692"/>
    </source>
</evidence>
<name>A0ABR3VZG1_9PEZI</name>
<evidence type="ECO:0000256" key="5">
    <source>
        <dbReference type="ARBA" id="ARBA00022525"/>
    </source>
</evidence>
<dbReference type="InterPro" id="IPR008427">
    <property type="entry name" value="Extracellular_membr_CFEM_dom"/>
</dbReference>
<evidence type="ECO:0000313" key="17">
    <source>
        <dbReference type="EMBL" id="KAL1849331.1"/>
    </source>
</evidence>
<dbReference type="InterPro" id="IPR049326">
    <property type="entry name" value="Rhodopsin_dom_fungi"/>
</dbReference>
<evidence type="ECO:0000256" key="13">
    <source>
        <dbReference type="ARBA" id="ARBA00038359"/>
    </source>
</evidence>
<keyword evidence="18" id="KW-1185">Reference proteome</keyword>
<evidence type="ECO:0000256" key="11">
    <source>
        <dbReference type="ARBA" id="ARBA00023157"/>
    </source>
</evidence>
<protein>
    <recommendedName>
        <fullName evidence="19">Extracellular membrane protein CFEM domain-containing protein</fullName>
    </recommendedName>
</protein>
<evidence type="ECO:0000259" key="16">
    <source>
        <dbReference type="Pfam" id="PF20684"/>
    </source>
</evidence>
<organism evidence="17 18">
    <name type="scientific">Phialemonium thermophilum</name>
    <dbReference type="NCBI Taxonomy" id="223376"/>
    <lineage>
        <taxon>Eukaryota</taxon>
        <taxon>Fungi</taxon>
        <taxon>Dikarya</taxon>
        <taxon>Ascomycota</taxon>
        <taxon>Pezizomycotina</taxon>
        <taxon>Sordariomycetes</taxon>
        <taxon>Sordariomycetidae</taxon>
        <taxon>Cephalothecales</taxon>
        <taxon>Cephalothecaceae</taxon>
        <taxon>Phialemonium</taxon>
    </lineage>
</organism>
<keyword evidence="12" id="KW-0449">Lipoprotein</keyword>
<evidence type="ECO:0000256" key="10">
    <source>
        <dbReference type="ARBA" id="ARBA00023136"/>
    </source>
</evidence>
<evidence type="ECO:0000256" key="9">
    <source>
        <dbReference type="ARBA" id="ARBA00022989"/>
    </source>
</evidence>
<feature type="transmembrane region" description="Helical" evidence="14">
    <location>
        <begin position="163"/>
        <end position="185"/>
    </location>
</feature>
<evidence type="ECO:0000259" key="15">
    <source>
        <dbReference type="Pfam" id="PF05730"/>
    </source>
</evidence>
<dbReference type="PANTHER" id="PTHR33048:SF143">
    <property type="entry name" value="EXTRACELLULAR MEMBRANE PROTEIN CFEM DOMAIN-CONTAINING PROTEIN-RELATED"/>
    <property type="match status" value="1"/>
</dbReference>
<feature type="domain" description="CFEM" evidence="15">
    <location>
        <begin position="55"/>
        <end position="118"/>
    </location>
</feature>
<gene>
    <name evidence="17" type="ORF">VTK73DRAFT_9924</name>
</gene>
<feature type="transmembrane region" description="Helical" evidence="14">
    <location>
        <begin position="246"/>
        <end position="267"/>
    </location>
</feature>
<keyword evidence="6" id="KW-0336">GPI-anchor</keyword>
<evidence type="ECO:0000256" key="3">
    <source>
        <dbReference type="ARBA" id="ARBA00004613"/>
    </source>
</evidence>
<evidence type="ECO:0008006" key="19">
    <source>
        <dbReference type="Google" id="ProtNLM"/>
    </source>
</evidence>
<comment type="subcellular location">
    <subcellularLocation>
        <location evidence="2">Membrane</location>
        <topology evidence="2">Lipid-anchor</topology>
        <topology evidence="2">GPI-anchor</topology>
    </subcellularLocation>
    <subcellularLocation>
        <location evidence="1">Membrane</location>
        <topology evidence="1">Multi-pass membrane protein</topology>
    </subcellularLocation>
    <subcellularLocation>
        <location evidence="3">Secreted</location>
    </subcellularLocation>
</comment>
<dbReference type="Pfam" id="PF05730">
    <property type="entry name" value="CFEM"/>
    <property type="match status" value="1"/>
</dbReference>
<proteinExistence type="inferred from homology"/>
<evidence type="ECO:0000256" key="14">
    <source>
        <dbReference type="SAM" id="Phobius"/>
    </source>
</evidence>
<feature type="transmembrane region" description="Helical" evidence="14">
    <location>
        <begin position="129"/>
        <end position="151"/>
    </location>
</feature>
<evidence type="ECO:0000313" key="18">
    <source>
        <dbReference type="Proteomes" id="UP001586593"/>
    </source>
</evidence>
<feature type="transmembrane region" description="Helical" evidence="14">
    <location>
        <begin position="303"/>
        <end position="324"/>
    </location>
</feature>
<evidence type="ECO:0000256" key="12">
    <source>
        <dbReference type="ARBA" id="ARBA00023288"/>
    </source>
</evidence>
<dbReference type="PANTHER" id="PTHR33048">
    <property type="entry name" value="PTH11-LIKE INTEGRAL MEMBRANE PROTEIN (AFU_ORTHOLOGUE AFUA_5G11245)"/>
    <property type="match status" value="1"/>
</dbReference>
<keyword evidence="8" id="KW-0732">Signal</keyword>
<dbReference type="InterPro" id="IPR052337">
    <property type="entry name" value="SAT4-like"/>
</dbReference>
<keyword evidence="11" id="KW-1015">Disulfide bond</keyword>
<evidence type="ECO:0000256" key="8">
    <source>
        <dbReference type="ARBA" id="ARBA00022729"/>
    </source>
</evidence>
<keyword evidence="7 14" id="KW-0812">Transmembrane</keyword>
<reference evidence="17 18" key="1">
    <citation type="journal article" date="2024" name="Commun. Biol.">
        <title>Comparative genomic analysis of thermophilic fungi reveals convergent evolutionary adaptations and gene losses.</title>
        <authorList>
            <person name="Steindorff A.S."/>
            <person name="Aguilar-Pontes M.V."/>
            <person name="Robinson A.J."/>
            <person name="Andreopoulos B."/>
            <person name="LaButti K."/>
            <person name="Kuo A."/>
            <person name="Mondo S."/>
            <person name="Riley R."/>
            <person name="Otillar R."/>
            <person name="Haridas S."/>
            <person name="Lipzen A."/>
            <person name="Grimwood J."/>
            <person name="Schmutz J."/>
            <person name="Clum A."/>
            <person name="Reid I.D."/>
            <person name="Moisan M.C."/>
            <person name="Butler G."/>
            <person name="Nguyen T.T.M."/>
            <person name="Dewar K."/>
            <person name="Conant G."/>
            <person name="Drula E."/>
            <person name="Henrissat B."/>
            <person name="Hansel C."/>
            <person name="Singer S."/>
            <person name="Hutchinson M.I."/>
            <person name="de Vries R.P."/>
            <person name="Natvig D.O."/>
            <person name="Powell A.J."/>
            <person name="Tsang A."/>
            <person name="Grigoriev I.V."/>
        </authorList>
    </citation>
    <scope>NUCLEOTIDE SEQUENCE [LARGE SCALE GENOMIC DNA]</scope>
    <source>
        <strain evidence="17 18">ATCC 24622</strain>
    </source>
</reference>
<comment type="caution">
    <text evidence="17">The sequence shown here is derived from an EMBL/GenBank/DDBJ whole genome shotgun (WGS) entry which is preliminary data.</text>
</comment>
<dbReference type="Proteomes" id="UP001586593">
    <property type="component" value="Unassembled WGS sequence"/>
</dbReference>
<keyword evidence="10 14" id="KW-0472">Membrane</keyword>
<keyword evidence="5" id="KW-0964">Secreted</keyword>
<evidence type="ECO:0000256" key="1">
    <source>
        <dbReference type="ARBA" id="ARBA00004141"/>
    </source>
</evidence>
<evidence type="ECO:0000256" key="4">
    <source>
        <dbReference type="ARBA" id="ARBA00010031"/>
    </source>
</evidence>
<feature type="transmembrane region" description="Helical" evidence="14">
    <location>
        <begin position="214"/>
        <end position="234"/>
    </location>
</feature>